<feature type="domain" description="Amidohydrolase-related" evidence="1">
    <location>
        <begin position="28"/>
        <end position="298"/>
    </location>
</feature>
<name>A0ABY5SNW8_9MICO</name>
<keyword evidence="3" id="KW-1185">Reference proteome</keyword>
<dbReference type="PANTHER" id="PTHR35563">
    <property type="entry name" value="BARREL METAL-DEPENDENT HYDROLASE, PUTATIVE (AFU_ORTHOLOGUE AFUA_1G16240)-RELATED"/>
    <property type="match status" value="1"/>
</dbReference>
<dbReference type="Pfam" id="PF04909">
    <property type="entry name" value="Amidohydro_2"/>
    <property type="match status" value="1"/>
</dbReference>
<dbReference type="SUPFAM" id="SSF51556">
    <property type="entry name" value="Metallo-dependent hydrolases"/>
    <property type="match status" value="1"/>
</dbReference>
<reference evidence="2" key="1">
    <citation type="submission" date="2022-03" db="EMBL/GenBank/DDBJ databases">
        <title>Brevibacterium spongiae sp. nov., isolated from marine sponge.</title>
        <authorList>
            <person name="Li Z."/>
            <person name="Zhang M."/>
        </authorList>
    </citation>
    <scope>NUCLEOTIDE SEQUENCE</scope>
    <source>
        <strain evidence="2">WHS-Z9</strain>
    </source>
</reference>
<evidence type="ECO:0000313" key="2">
    <source>
        <dbReference type="EMBL" id="UVI36233.1"/>
    </source>
</evidence>
<dbReference type="InterPro" id="IPR032466">
    <property type="entry name" value="Metal_Hydrolase"/>
</dbReference>
<proteinExistence type="predicted"/>
<dbReference type="Proteomes" id="UP001064879">
    <property type="component" value="Chromosome"/>
</dbReference>
<dbReference type="PANTHER" id="PTHR35563:SF2">
    <property type="entry name" value="BARREL METAL-DEPENDENT HYDROLASE, PUTATIVE (AFU_ORTHOLOGUE AFUA_1G16240)-RELATED"/>
    <property type="match status" value="1"/>
</dbReference>
<dbReference type="EMBL" id="CP093443">
    <property type="protein sequence ID" value="UVI36233.1"/>
    <property type="molecule type" value="Genomic_DNA"/>
</dbReference>
<dbReference type="InterPro" id="IPR006680">
    <property type="entry name" value="Amidohydro-rel"/>
</dbReference>
<sequence length="304" mass="34277">MTEVTTDSWLEWKRDLADPQLSLPRSSVDAHCHVFGPAAEFPFSPNRKYTPGDASKSDLDNLHRHLGIDRRVIVQASCHGRDNSALLDALDHFGDSARGVVALGSEVSDAELSSMHERGVRGVRFNFVRRLVQNQPLDELKTVADKIRDLGWHIVLYFEPQDFPELETNFASLGVPLVIDHMGRPDVGLGAASQDFSDFLRFVERTQAWVKISCPERLTKTGPFALNDAEAVYDDVVPFAHKVIDEFGSRTLWGTDWPHPNLKTHMPDDAVMLNYLSQITENDRELTQLLVDNPEALYWTGETR</sequence>
<dbReference type="Gene3D" id="3.20.20.140">
    <property type="entry name" value="Metal-dependent hydrolases"/>
    <property type="match status" value="1"/>
</dbReference>
<evidence type="ECO:0000259" key="1">
    <source>
        <dbReference type="Pfam" id="PF04909"/>
    </source>
</evidence>
<evidence type="ECO:0000313" key="3">
    <source>
        <dbReference type="Proteomes" id="UP001064879"/>
    </source>
</evidence>
<organism evidence="2 3">
    <name type="scientific">Brevibacterium spongiae</name>
    <dbReference type="NCBI Taxonomy" id="2909672"/>
    <lineage>
        <taxon>Bacteria</taxon>
        <taxon>Bacillati</taxon>
        <taxon>Actinomycetota</taxon>
        <taxon>Actinomycetes</taxon>
        <taxon>Micrococcales</taxon>
        <taxon>Brevibacteriaceae</taxon>
        <taxon>Brevibacterium</taxon>
    </lineage>
</organism>
<dbReference type="InterPro" id="IPR052358">
    <property type="entry name" value="Aro_Compnd_Degr_Hydrolases"/>
</dbReference>
<dbReference type="RefSeq" id="WP_265418833.1">
    <property type="nucleotide sequence ID" value="NZ_CP093443.1"/>
</dbReference>
<gene>
    <name evidence="2" type="ORF">L1F31_00790</name>
</gene>
<accession>A0ABY5SNW8</accession>
<protein>
    <submittedName>
        <fullName evidence="2">Amidohydrolase family protein</fullName>
    </submittedName>
</protein>